<dbReference type="Proteomes" id="UP001054837">
    <property type="component" value="Unassembled WGS sequence"/>
</dbReference>
<keyword evidence="2" id="KW-1185">Reference proteome</keyword>
<dbReference type="EMBL" id="BPLQ01005290">
    <property type="protein sequence ID" value="GIY13892.1"/>
    <property type="molecule type" value="Genomic_DNA"/>
</dbReference>
<protein>
    <submittedName>
        <fullName evidence="1">Uncharacterized protein</fullName>
    </submittedName>
</protein>
<sequence>MILSTNFMIQATHLSGMGHHCILLLQRVSVRWPSTIAGHLVHPFCKFPLTGCPMQQVSPNSPREGYLLQEHLVFLECPQAYLRIMPSFQQEHVSMQYLLSFIHPLCPLNLLDAHFTP</sequence>
<reference evidence="1 2" key="1">
    <citation type="submission" date="2021-06" db="EMBL/GenBank/DDBJ databases">
        <title>Caerostris darwini draft genome.</title>
        <authorList>
            <person name="Kono N."/>
            <person name="Arakawa K."/>
        </authorList>
    </citation>
    <scope>NUCLEOTIDE SEQUENCE [LARGE SCALE GENOMIC DNA]</scope>
</reference>
<proteinExistence type="predicted"/>
<name>A0AAV4R0I9_9ARAC</name>
<evidence type="ECO:0000313" key="2">
    <source>
        <dbReference type="Proteomes" id="UP001054837"/>
    </source>
</evidence>
<gene>
    <name evidence="1" type="ORF">CDAR_524931</name>
</gene>
<comment type="caution">
    <text evidence="1">The sequence shown here is derived from an EMBL/GenBank/DDBJ whole genome shotgun (WGS) entry which is preliminary data.</text>
</comment>
<evidence type="ECO:0000313" key="1">
    <source>
        <dbReference type="EMBL" id="GIY13892.1"/>
    </source>
</evidence>
<organism evidence="1 2">
    <name type="scientific">Caerostris darwini</name>
    <dbReference type="NCBI Taxonomy" id="1538125"/>
    <lineage>
        <taxon>Eukaryota</taxon>
        <taxon>Metazoa</taxon>
        <taxon>Ecdysozoa</taxon>
        <taxon>Arthropoda</taxon>
        <taxon>Chelicerata</taxon>
        <taxon>Arachnida</taxon>
        <taxon>Araneae</taxon>
        <taxon>Araneomorphae</taxon>
        <taxon>Entelegynae</taxon>
        <taxon>Araneoidea</taxon>
        <taxon>Araneidae</taxon>
        <taxon>Caerostris</taxon>
    </lineage>
</organism>
<accession>A0AAV4R0I9</accession>
<dbReference type="AlphaFoldDB" id="A0AAV4R0I9"/>